<dbReference type="SUPFAM" id="SSF69786">
    <property type="entry name" value="YggU-like"/>
    <property type="match status" value="1"/>
</dbReference>
<dbReference type="SMART" id="SM01152">
    <property type="entry name" value="DUF167"/>
    <property type="match status" value="1"/>
</dbReference>
<protein>
    <submittedName>
        <fullName evidence="2">Uncharacterized protein</fullName>
    </submittedName>
</protein>
<reference evidence="3" key="1">
    <citation type="submission" date="2017-09" db="EMBL/GenBank/DDBJ databases">
        <title>Depth-based differentiation of microbial function through sediment-hosted aquifers and enrichment of novel symbionts in the deep terrestrial subsurface.</title>
        <authorList>
            <person name="Probst A.J."/>
            <person name="Ladd B."/>
            <person name="Jarett J.K."/>
            <person name="Geller-Mcgrath D.E."/>
            <person name="Sieber C.M.K."/>
            <person name="Emerson J.B."/>
            <person name="Anantharaman K."/>
            <person name="Thomas B.C."/>
            <person name="Malmstrom R."/>
            <person name="Stieglmeier M."/>
            <person name="Klingl A."/>
            <person name="Woyke T."/>
            <person name="Ryan C.M."/>
            <person name="Banfield J.F."/>
        </authorList>
    </citation>
    <scope>NUCLEOTIDE SEQUENCE [LARGE SCALE GENOMIC DNA]</scope>
</reference>
<dbReference type="EMBL" id="PFBH01000005">
    <property type="protein sequence ID" value="PIR85390.1"/>
    <property type="molecule type" value="Genomic_DNA"/>
</dbReference>
<evidence type="ECO:0000313" key="2">
    <source>
        <dbReference type="EMBL" id="PIR85390.1"/>
    </source>
</evidence>
<evidence type="ECO:0000256" key="1">
    <source>
        <dbReference type="ARBA" id="ARBA00010364"/>
    </source>
</evidence>
<dbReference type="InterPro" id="IPR003746">
    <property type="entry name" value="DUF167"/>
</dbReference>
<proteinExistence type="inferred from homology"/>
<sequence length="81" mass="9044">MKPTPQKTFKVKVTPGAKRYLLQEGKRGVIQISVKEPAQAGLANEAVRRLIAEHLNVPVSTVLIMTGHQRSVKMIGVWKQR</sequence>
<accession>A0A2H0UGA4</accession>
<dbReference type="AlphaFoldDB" id="A0A2H0UGA4"/>
<comment type="caution">
    <text evidence="2">The sequence shown here is derived from an EMBL/GenBank/DDBJ whole genome shotgun (WGS) entry which is preliminary data.</text>
</comment>
<organism evidence="2 3">
    <name type="scientific">Candidatus Kaiserbacteria bacterium CG10_big_fil_rev_8_21_14_0_10_45_20</name>
    <dbReference type="NCBI Taxonomy" id="1974607"/>
    <lineage>
        <taxon>Bacteria</taxon>
        <taxon>Candidatus Kaiseribacteriota</taxon>
    </lineage>
</organism>
<dbReference type="Gene3D" id="3.30.1200.10">
    <property type="entry name" value="YggU-like"/>
    <property type="match status" value="1"/>
</dbReference>
<evidence type="ECO:0000313" key="3">
    <source>
        <dbReference type="Proteomes" id="UP000229315"/>
    </source>
</evidence>
<dbReference type="Pfam" id="PF02594">
    <property type="entry name" value="DUF167"/>
    <property type="match status" value="1"/>
</dbReference>
<name>A0A2H0UGA4_9BACT</name>
<comment type="similarity">
    <text evidence="1">Belongs to the UPF0235 family.</text>
</comment>
<dbReference type="InterPro" id="IPR036591">
    <property type="entry name" value="YggU-like_sf"/>
</dbReference>
<gene>
    <name evidence="2" type="ORF">COU15_01005</name>
</gene>
<dbReference type="NCBIfam" id="TIGR00251">
    <property type="entry name" value="DUF167 family protein"/>
    <property type="match status" value="1"/>
</dbReference>
<dbReference type="Proteomes" id="UP000229315">
    <property type="component" value="Unassembled WGS sequence"/>
</dbReference>